<evidence type="ECO:0000313" key="4">
    <source>
        <dbReference type="EMBL" id="BDZ43316.1"/>
    </source>
</evidence>
<dbReference type="CDD" id="cd00291">
    <property type="entry name" value="SirA_YedF_YeeD"/>
    <property type="match status" value="1"/>
</dbReference>
<dbReference type="InterPro" id="IPR036868">
    <property type="entry name" value="TusA-like_sf"/>
</dbReference>
<dbReference type="PANTHER" id="PTHR33279">
    <property type="entry name" value="SULFUR CARRIER PROTEIN YEDF-RELATED"/>
    <property type="match status" value="1"/>
</dbReference>
<feature type="domain" description="UPF0033" evidence="3">
    <location>
        <begin position="29"/>
        <end position="53"/>
    </location>
</feature>
<dbReference type="Pfam" id="PF01206">
    <property type="entry name" value="TusA"/>
    <property type="match status" value="1"/>
</dbReference>
<dbReference type="PANTHER" id="PTHR33279:SF6">
    <property type="entry name" value="SULFUR CARRIER PROTEIN YEDF-RELATED"/>
    <property type="match status" value="1"/>
</dbReference>
<reference evidence="5" key="1">
    <citation type="journal article" date="2019" name="Int. J. Syst. Evol. Microbiol.">
        <title>The Global Catalogue of Microorganisms (GCM) 10K type strain sequencing project: providing services to taxonomists for standard genome sequencing and annotation.</title>
        <authorList>
            <consortium name="The Broad Institute Genomics Platform"/>
            <consortium name="The Broad Institute Genome Sequencing Center for Infectious Disease"/>
            <person name="Wu L."/>
            <person name="Ma J."/>
        </authorList>
    </citation>
    <scope>NUCLEOTIDE SEQUENCE [LARGE SCALE GENOMIC DNA]</scope>
    <source>
        <strain evidence="5">NBRC 108565</strain>
    </source>
</reference>
<comment type="similarity">
    <text evidence="1">Belongs to the sulfur carrier protein TusA family.</text>
</comment>
<dbReference type="SUPFAM" id="SSF64307">
    <property type="entry name" value="SirA-like"/>
    <property type="match status" value="1"/>
</dbReference>
<proteinExistence type="inferred from homology"/>
<keyword evidence="5" id="KW-1185">Reference proteome</keyword>
<evidence type="ECO:0000256" key="2">
    <source>
        <dbReference type="SAM" id="MobiDB-lite"/>
    </source>
</evidence>
<dbReference type="Proteomes" id="UP001321475">
    <property type="component" value="Chromosome"/>
</dbReference>
<protein>
    <recommendedName>
        <fullName evidence="3">UPF0033 domain-containing protein</fullName>
    </recommendedName>
</protein>
<dbReference type="Gene3D" id="3.30.110.40">
    <property type="entry name" value="TusA-like domain"/>
    <property type="match status" value="1"/>
</dbReference>
<gene>
    <name evidence="4" type="ORF">GCM10025865_26150</name>
</gene>
<name>A0ABN6XEP8_9CELL</name>
<sequence>MTDLPETPDEKPDGAPDEADGLEPVRTTVDARGLRCPLPVIRLAAAAREAGPGDLLSVIATDPAAGYDVPAWARMRGHAVVSSVAADPPEGQEMAPETPSAAELTITVRLGG</sequence>
<organism evidence="4 5">
    <name type="scientific">Paraoerskovia sediminicola</name>
    <dbReference type="NCBI Taxonomy" id="1138587"/>
    <lineage>
        <taxon>Bacteria</taxon>
        <taxon>Bacillati</taxon>
        <taxon>Actinomycetota</taxon>
        <taxon>Actinomycetes</taxon>
        <taxon>Micrococcales</taxon>
        <taxon>Cellulomonadaceae</taxon>
        <taxon>Paraoerskovia</taxon>
    </lineage>
</organism>
<feature type="region of interest" description="Disordered" evidence="2">
    <location>
        <begin position="1"/>
        <end position="27"/>
    </location>
</feature>
<evidence type="ECO:0000259" key="3">
    <source>
        <dbReference type="PROSITE" id="PS01148"/>
    </source>
</evidence>
<dbReference type="PROSITE" id="PS01148">
    <property type="entry name" value="UPF0033"/>
    <property type="match status" value="1"/>
</dbReference>
<dbReference type="EMBL" id="AP027729">
    <property type="protein sequence ID" value="BDZ43316.1"/>
    <property type="molecule type" value="Genomic_DNA"/>
</dbReference>
<evidence type="ECO:0000256" key="1">
    <source>
        <dbReference type="ARBA" id="ARBA00008984"/>
    </source>
</evidence>
<dbReference type="InterPro" id="IPR001455">
    <property type="entry name" value="TusA-like"/>
</dbReference>
<dbReference type="RefSeq" id="WP_350227561.1">
    <property type="nucleotide sequence ID" value="NZ_AP027729.1"/>
</dbReference>
<accession>A0ABN6XEP8</accession>
<evidence type="ECO:0000313" key="5">
    <source>
        <dbReference type="Proteomes" id="UP001321475"/>
    </source>
</evidence>